<evidence type="ECO:0000259" key="5">
    <source>
        <dbReference type="PROSITE" id="PS50977"/>
    </source>
</evidence>
<evidence type="ECO:0000256" key="2">
    <source>
        <dbReference type="ARBA" id="ARBA00023125"/>
    </source>
</evidence>
<name>A0ABS5AS80_9PSEU</name>
<keyword evidence="7" id="KW-1185">Reference proteome</keyword>
<feature type="DNA-binding region" description="H-T-H motif" evidence="4">
    <location>
        <begin position="40"/>
        <end position="59"/>
    </location>
</feature>
<dbReference type="Pfam" id="PF00440">
    <property type="entry name" value="TetR_N"/>
    <property type="match status" value="1"/>
</dbReference>
<dbReference type="PROSITE" id="PS50977">
    <property type="entry name" value="HTH_TETR_2"/>
    <property type="match status" value="1"/>
</dbReference>
<reference evidence="6 7" key="1">
    <citation type="submission" date="2021-03" db="EMBL/GenBank/DDBJ databases">
        <title>Sequencing the genomes of 1000 actinobacteria strains.</title>
        <authorList>
            <person name="Klenk H.-P."/>
        </authorList>
    </citation>
    <scope>NUCLEOTIDE SEQUENCE [LARGE SCALE GENOMIC DNA]</scope>
    <source>
        <strain evidence="6 7">DSM 44580</strain>
    </source>
</reference>
<dbReference type="SUPFAM" id="SSF46689">
    <property type="entry name" value="Homeodomain-like"/>
    <property type="match status" value="1"/>
</dbReference>
<protein>
    <submittedName>
        <fullName evidence="6">AcrR family transcriptional regulator</fullName>
    </submittedName>
</protein>
<dbReference type="InterPro" id="IPR009057">
    <property type="entry name" value="Homeodomain-like_sf"/>
</dbReference>
<dbReference type="InterPro" id="IPR001647">
    <property type="entry name" value="HTH_TetR"/>
</dbReference>
<keyword evidence="2 4" id="KW-0238">DNA-binding</keyword>
<proteinExistence type="predicted"/>
<evidence type="ECO:0000256" key="3">
    <source>
        <dbReference type="ARBA" id="ARBA00023163"/>
    </source>
</evidence>
<dbReference type="RefSeq" id="WP_209707749.1">
    <property type="nucleotide sequence ID" value="NZ_JAGIOO010000001.1"/>
</dbReference>
<evidence type="ECO:0000313" key="6">
    <source>
        <dbReference type="EMBL" id="MBP2479416.1"/>
    </source>
</evidence>
<evidence type="ECO:0000256" key="4">
    <source>
        <dbReference type="PROSITE-ProRule" id="PRU00335"/>
    </source>
</evidence>
<keyword evidence="3" id="KW-0804">Transcription</keyword>
<sequence length="204" mass="22897">MTREPTPRPTTVQRQRRQVTVDALLTAAKDGMAEHGVDISVEDIAALAQVARRTAFRYFPTREELLSEALTAASAEYLRSLPRFQDGDWQPWFEELATLVHQRTVRNGRLYWELTTRRLPERLSQAYDHHRENLRAVVREAADTVWREAGGEGETPRLLRQTVAAHLNPLFTQAVLVGAEGSAELAADLTTKAVTATVRELLAG</sequence>
<dbReference type="PANTHER" id="PTHR30055:SF234">
    <property type="entry name" value="HTH-TYPE TRANSCRIPTIONAL REGULATOR BETI"/>
    <property type="match status" value="1"/>
</dbReference>
<dbReference type="Gene3D" id="1.10.357.10">
    <property type="entry name" value="Tetracycline Repressor, domain 2"/>
    <property type="match status" value="1"/>
</dbReference>
<organism evidence="6 7">
    <name type="scientific">Crossiella equi</name>
    <dbReference type="NCBI Taxonomy" id="130796"/>
    <lineage>
        <taxon>Bacteria</taxon>
        <taxon>Bacillati</taxon>
        <taxon>Actinomycetota</taxon>
        <taxon>Actinomycetes</taxon>
        <taxon>Pseudonocardiales</taxon>
        <taxon>Pseudonocardiaceae</taxon>
        <taxon>Crossiella</taxon>
    </lineage>
</organism>
<accession>A0ABS5AS80</accession>
<dbReference type="PRINTS" id="PR00455">
    <property type="entry name" value="HTHTETR"/>
</dbReference>
<dbReference type="Proteomes" id="UP001519363">
    <property type="component" value="Unassembled WGS sequence"/>
</dbReference>
<gene>
    <name evidence="6" type="ORF">JOF53_008288</name>
</gene>
<dbReference type="PANTHER" id="PTHR30055">
    <property type="entry name" value="HTH-TYPE TRANSCRIPTIONAL REGULATOR RUTR"/>
    <property type="match status" value="1"/>
</dbReference>
<dbReference type="EMBL" id="JAGIOO010000001">
    <property type="protein sequence ID" value="MBP2479416.1"/>
    <property type="molecule type" value="Genomic_DNA"/>
</dbReference>
<comment type="caution">
    <text evidence="6">The sequence shown here is derived from an EMBL/GenBank/DDBJ whole genome shotgun (WGS) entry which is preliminary data.</text>
</comment>
<evidence type="ECO:0000313" key="7">
    <source>
        <dbReference type="Proteomes" id="UP001519363"/>
    </source>
</evidence>
<feature type="domain" description="HTH tetR-type" evidence="5">
    <location>
        <begin position="18"/>
        <end position="77"/>
    </location>
</feature>
<keyword evidence="1" id="KW-0805">Transcription regulation</keyword>
<evidence type="ECO:0000256" key="1">
    <source>
        <dbReference type="ARBA" id="ARBA00023015"/>
    </source>
</evidence>
<dbReference type="InterPro" id="IPR050109">
    <property type="entry name" value="HTH-type_TetR-like_transc_reg"/>
</dbReference>